<dbReference type="Pfam" id="PF11236">
    <property type="entry name" value="DUF3037"/>
    <property type="match status" value="1"/>
</dbReference>
<evidence type="ECO:0000313" key="2">
    <source>
        <dbReference type="Proteomes" id="UP000053860"/>
    </source>
</evidence>
<dbReference type="InterPro" id="IPR021398">
    <property type="entry name" value="DUF3037"/>
</dbReference>
<dbReference type="EMBL" id="LGGN01000319">
    <property type="protein sequence ID" value="KUK76026.1"/>
    <property type="molecule type" value="Genomic_DNA"/>
</dbReference>
<comment type="caution">
    <text evidence="1">The sequence shown here is derived from an EMBL/GenBank/DDBJ whole genome shotgun (WGS) entry which is preliminary data.</text>
</comment>
<gene>
    <name evidence="1" type="ORF">XD92_1399</name>
</gene>
<evidence type="ECO:0008006" key="3">
    <source>
        <dbReference type="Google" id="ProtNLM"/>
    </source>
</evidence>
<reference evidence="2" key="1">
    <citation type="journal article" date="2015" name="MBio">
        <title>Genome-Resolved Metagenomic Analysis Reveals Roles for Candidate Phyla and Other Microbial Community Members in Biogeochemical Transformations in Oil Reservoirs.</title>
        <authorList>
            <person name="Hu P."/>
            <person name="Tom L."/>
            <person name="Singh A."/>
            <person name="Thomas B.C."/>
            <person name="Baker B.J."/>
            <person name="Piceno Y.M."/>
            <person name="Andersen G.L."/>
            <person name="Banfield J.F."/>
        </authorList>
    </citation>
    <scope>NUCLEOTIDE SEQUENCE [LARGE SCALE GENOMIC DNA]</scope>
</reference>
<evidence type="ECO:0000313" key="1">
    <source>
        <dbReference type="EMBL" id="KUK76026.1"/>
    </source>
</evidence>
<name>A0A101HFT6_9BACT</name>
<dbReference type="AlphaFoldDB" id="A0A101HFT6"/>
<dbReference type="Proteomes" id="UP000053860">
    <property type="component" value="Unassembled WGS sequence"/>
</dbReference>
<sequence>MQEDKLYHYAVIRLVPRVDREEFFNVGLILFCKRERYIRFEYHLCPEKFRLMHSEAAYEDVIENLEIHKQIALGNPKCGPIAQLDIPERFRWLTATRSSILQTSPTHPGKTADLDATFDRLFEELVK</sequence>
<accession>A0A101HFT6</accession>
<proteinExistence type="predicted"/>
<protein>
    <recommendedName>
        <fullName evidence="3">DUF3037 domain-containing protein</fullName>
    </recommendedName>
</protein>
<organism evidence="1 2">
    <name type="scientific">Proteiniphilum acetatigenes</name>
    <dbReference type="NCBI Taxonomy" id="294710"/>
    <lineage>
        <taxon>Bacteria</taxon>
        <taxon>Pseudomonadati</taxon>
        <taxon>Bacteroidota</taxon>
        <taxon>Bacteroidia</taxon>
        <taxon>Bacteroidales</taxon>
        <taxon>Dysgonomonadaceae</taxon>
        <taxon>Proteiniphilum</taxon>
    </lineage>
</organism>
<dbReference type="STRING" id="1123008.GCA_000380985_01709"/>
<dbReference type="PATRIC" id="fig|294710.3.peg.25"/>